<keyword evidence="1" id="KW-0732">Signal</keyword>
<name>A0ABQ6MWP0_9STRA</name>
<protein>
    <submittedName>
        <fullName evidence="2">Uncharacterized protein</fullName>
    </submittedName>
</protein>
<comment type="caution">
    <text evidence="2">The sequence shown here is derived from an EMBL/GenBank/DDBJ whole genome shotgun (WGS) entry which is preliminary data.</text>
</comment>
<reference evidence="2 3" key="1">
    <citation type="journal article" date="2023" name="Commun. Biol.">
        <title>Genome analysis of Parmales, the sister group of diatoms, reveals the evolutionary specialization of diatoms from phago-mixotrophs to photoautotrophs.</title>
        <authorList>
            <person name="Ban H."/>
            <person name="Sato S."/>
            <person name="Yoshikawa S."/>
            <person name="Yamada K."/>
            <person name="Nakamura Y."/>
            <person name="Ichinomiya M."/>
            <person name="Sato N."/>
            <person name="Blanc-Mathieu R."/>
            <person name="Endo H."/>
            <person name="Kuwata A."/>
            <person name="Ogata H."/>
        </authorList>
    </citation>
    <scope>NUCLEOTIDE SEQUENCE [LARGE SCALE GENOMIC DNA]</scope>
</reference>
<feature type="signal peptide" evidence="1">
    <location>
        <begin position="1"/>
        <end position="16"/>
    </location>
</feature>
<proteinExistence type="predicted"/>
<dbReference type="SUPFAM" id="SSF53474">
    <property type="entry name" value="alpha/beta-Hydrolases"/>
    <property type="match status" value="1"/>
</dbReference>
<feature type="chain" id="PRO_5046892019" evidence="1">
    <location>
        <begin position="17"/>
        <end position="616"/>
    </location>
</feature>
<dbReference type="Proteomes" id="UP001165060">
    <property type="component" value="Unassembled WGS sequence"/>
</dbReference>
<dbReference type="EMBL" id="BRYB01000649">
    <property type="protein sequence ID" value="GMI34609.1"/>
    <property type="molecule type" value="Genomic_DNA"/>
</dbReference>
<evidence type="ECO:0000313" key="3">
    <source>
        <dbReference type="Proteomes" id="UP001165060"/>
    </source>
</evidence>
<dbReference type="InterPro" id="IPR050583">
    <property type="entry name" value="Mycobacterial_A85_antigen"/>
</dbReference>
<dbReference type="PANTHER" id="PTHR48098">
    <property type="entry name" value="ENTEROCHELIN ESTERASE-RELATED"/>
    <property type="match status" value="1"/>
</dbReference>
<dbReference type="PANTHER" id="PTHR48098:SF3">
    <property type="entry name" value="IRON(III) ENTEROBACTIN ESTERASE"/>
    <property type="match status" value="1"/>
</dbReference>
<organism evidence="2 3">
    <name type="scientific">Tetraparma gracilis</name>
    <dbReference type="NCBI Taxonomy" id="2962635"/>
    <lineage>
        <taxon>Eukaryota</taxon>
        <taxon>Sar</taxon>
        <taxon>Stramenopiles</taxon>
        <taxon>Ochrophyta</taxon>
        <taxon>Bolidophyceae</taxon>
        <taxon>Parmales</taxon>
        <taxon>Triparmaceae</taxon>
        <taxon>Tetraparma</taxon>
    </lineage>
</organism>
<sequence>MRAFLTALLALPAAFGGPLSFTLPGGPATGRFRIYFSTPSSDPDQAPMRENADEQSTNQVFAFDATVLSPDDVFTLNATHMGYPLGSISDLPPKTTFLVQAEFVPYEKVERVGLPPTYLPTSCVSASGMNGAYEKPDGTSYSETILWTAEDPALTINLVNVIPPSKPLSPGCAGLGDGVDSKYIKTLRIRSELLTSFYEGTEKTLEACVLLPEGFDEHPDARYPLVLAGGHYSPEFEPGGGFSETMPDCDPEVDGYSCVDSIYKKYLHGNWTDLSTASPFHEGRVIMATLNHPVPFFDDSYMVNSESMGPYGDAIVTEMIPAIEKQFRGIGEGWARGIMGGSTGGWESAAHMILYPDTYGYALAACPDSVTFTHHTSVDIYGQKNAFFYDSDFKRTPVPGYRDGYSGQLYPGYDVPYGGVVSTVQEMNLRELVLGENSLSCGQWDAWEAVFSPVDPDSGYPARIFDKKTGEIDKDVAEYWRENFDLAHILTRDWDTLGEKVKGKLHFAVGGSDSFYLTDAVYDFREQLRAALDGGEEEAGITFTFGAHDEGLGFQHCFRGYEYYGNEEESETGYRQPQPNSITRLTYVQDVVPRMVQQFIKNAEQVEGADVKSWRY</sequence>
<gene>
    <name evidence="2" type="ORF">TeGR_g6832</name>
</gene>
<evidence type="ECO:0000313" key="2">
    <source>
        <dbReference type="EMBL" id="GMI34609.1"/>
    </source>
</evidence>
<accession>A0ABQ6MWP0</accession>
<dbReference type="Gene3D" id="3.40.50.1820">
    <property type="entry name" value="alpha/beta hydrolase"/>
    <property type="match status" value="1"/>
</dbReference>
<keyword evidence="3" id="KW-1185">Reference proteome</keyword>
<dbReference type="InterPro" id="IPR029058">
    <property type="entry name" value="AB_hydrolase_fold"/>
</dbReference>
<evidence type="ECO:0000256" key="1">
    <source>
        <dbReference type="SAM" id="SignalP"/>
    </source>
</evidence>